<keyword evidence="2" id="KW-1133">Transmembrane helix</keyword>
<proteinExistence type="predicted"/>
<dbReference type="AlphaFoldDB" id="A0A1R3VR27"/>
<dbReference type="Proteomes" id="UP000223759">
    <property type="component" value="Unassembled WGS sequence"/>
</dbReference>
<dbReference type="RefSeq" id="WP_076755072.1">
    <property type="nucleotide sequence ID" value="NZ_CP023018.1"/>
</dbReference>
<feature type="region of interest" description="Disordered" evidence="1">
    <location>
        <begin position="1"/>
        <end position="31"/>
    </location>
</feature>
<organism evidence="3 4">
    <name type="scientific">Ectothiorhodosinus mongolicus</name>
    <dbReference type="NCBI Taxonomy" id="233100"/>
    <lineage>
        <taxon>Bacteria</taxon>
        <taxon>Pseudomonadati</taxon>
        <taxon>Pseudomonadota</taxon>
        <taxon>Gammaproteobacteria</taxon>
        <taxon>Chromatiales</taxon>
        <taxon>Ectothiorhodospiraceae</taxon>
        <taxon>Ectothiorhodosinus</taxon>
    </lineage>
</organism>
<protein>
    <submittedName>
        <fullName evidence="3">Uncharacterized protein</fullName>
    </submittedName>
</protein>
<dbReference type="EMBL" id="FTPK01000001">
    <property type="protein sequence ID" value="SIT67136.1"/>
    <property type="molecule type" value="Genomic_DNA"/>
</dbReference>
<keyword evidence="2" id="KW-0812">Transmembrane</keyword>
<gene>
    <name evidence="3" type="ORF">SAMN05216526_0775</name>
</gene>
<dbReference type="STRING" id="233100.SAMN05216526_0775"/>
<feature type="compositionally biased region" description="Low complexity" evidence="1">
    <location>
        <begin position="18"/>
        <end position="29"/>
    </location>
</feature>
<accession>A0A1R3VR27</accession>
<keyword evidence="2" id="KW-0472">Membrane</keyword>
<feature type="transmembrane region" description="Helical" evidence="2">
    <location>
        <begin position="507"/>
        <end position="529"/>
    </location>
</feature>
<evidence type="ECO:0000313" key="3">
    <source>
        <dbReference type="EMBL" id="SIT67136.1"/>
    </source>
</evidence>
<sequence>MASSDRPMATGRTDPLISAKPPHAAASASDQTGPKGFYDALFKHLVDQIKEQHGLRTVVIQSILAGDDWSGGEDGYDWIYADERTQEQQSQAEQYEAREQLSQTPLTVHGIHFPPADAGLSHDYQTLLKPFDKLRFVECEFYGESLFEDRLASVHFENCVFHNDWTVSECHGFDESKPLFKGCDFRRSVIIGGAETGYAPIDRYDSVFEGTSIDQLCLENSKLDIELFKSDGSMAPAIRSIKITNCRIESPLKASSIKSIEEIDCRLTVFRKKFTLDKCNIGRISLLSVNFEGLASFHQSQFENVFARKCIFSDQVLFIECKFQSNQSDASFKFDNVTFESAISFRESQFDCPLDMRGTDRAREPDFLDTAFSKDALDQMDREAFRIIKHSFDSVGNHIEANRYFAHEMNAYRRELRTHPDRSSWPIRRERILLWINAVVSDHGQNYMRAASWLLATVIVSAIVFATFGSAEEPMLPESLVLLADGANTLAMGFLPLRGLMAGRENLAFFILLATVLISVFTWHLLVAVRRHSKR</sequence>
<evidence type="ECO:0000256" key="1">
    <source>
        <dbReference type="SAM" id="MobiDB-lite"/>
    </source>
</evidence>
<dbReference type="OrthoDB" id="5616196at2"/>
<reference evidence="3 4" key="1">
    <citation type="submission" date="2017-01" db="EMBL/GenBank/DDBJ databases">
        <authorList>
            <person name="Mah S.A."/>
            <person name="Swanson W.J."/>
            <person name="Moy G.W."/>
            <person name="Vacquier V.D."/>
        </authorList>
    </citation>
    <scope>NUCLEOTIDE SEQUENCE [LARGE SCALE GENOMIC DNA]</scope>
    <source>
        <strain evidence="3 4">M9</strain>
    </source>
</reference>
<name>A0A1R3VR27_9GAMM</name>
<keyword evidence="4" id="KW-1185">Reference proteome</keyword>
<evidence type="ECO:0000313" key="4">
    <source>
        <dbReference type="Proteomes" id="UP000223759"/>
    </source>
</evidence>
<evidence type="ECO:0000256" key="2">
    <source>
        <dbReference type="SAM" id="Phobius"/>
    </source>
</evidence>